<comment type="catalytic activity">
    <reaction evidence="13">
        <text>glyoxylate + acetyl-CoA + H2O = (S)-malate + CoA + H(+)</text>
        <dbReference type="Rhea" id="RHEA:18181"/>
        <dbReference type="ChEBI" id="CHEBI:15377"/>
        <dbReference type="ChEBI" id="CHEBI:15378"/>
        <dbReference type="ChEBI" id="CHEBI:15589"/>
        <dbReference type="ChEBI" id="CHEBI:36655"/>
        <dbReference type="ChEBI" id="CHEBI:57287"/>
        <dbReference type="ChEBI" id="CHEBI:57288"/>
        <dbReference type="EC" id="2.3.3.9"/>
    </reaction>
</comment>
<evidence type="ECO:0000256" key="6">
    <source>
        <dbReference type="ARBA" id="ARBA00022723"/>
    </source>
</evidence>
<evidence type="ECO:0000256" key="8">
    <source>
        <dbReference type="ARBA" id="ARBA00022842"/>
    </source>
</evidence>
<dbReference type="EC" id="2.3.3.9" evidence="4"/>
<dbReference type="Gene3D" id="3.20.20.60">
    <property type="entry name" value="Phosphoenolpyruvate-binding domains"/>
    <property type="match status" value="1"/>
</dbReference>
<comment type="subunit">
    <text evidence="3">Homotrimer.</text>
</comment>
<evidence type="ECO:0000256" key="5">
    <source>
        <dbReference type="ARBA" id="ARBA00022679"/>
    </source>
</evidence>
<feature type="binding site" evidence="24">
    <location>
        <position position="177"/>
    </location>
    <ligand>
        <name>substrate</name>
    </ligand>
</feature>
<dbReference type="GO" id="GO:0046872">
    <property type="term" value="F:metal ion binding"/>
    <property type="evidence" value="ECO:0007669"/>
    <property type="project" value="UniProtKB-KW"/>
</dbReference>
<dbReference type="PANTHER" id="PTHR11105:SF0">
    <property type="entry name" value="CITRAMALYL-COA LYASE, MITOCHONDRIAL"/>
    <property type="match status" value="1"/>
</dbReference>
<dbReference type="GO" id="GO:0004474">
    <property type="term" value="F:malate synthase activity"/>
    <property type="evidence" value="ECO:0007669"/>
    <property type="project" value="UniProtKB-EC"/>
</dbReference>
<feature type="domain" description="HpcH/HpaI aldolase/citrate lyase" evidence="26">
    <location>
        <begin position="52"/>
        <end position="280"/>
    </location>
</feature>
<evidence type="ECO:0000256" key="1">
    <source>
        <dbReference type="ARBA" id="ARBA00001946"/>
    </source>
</evidence>
<reference evidence="27" key="2">
    <citation type="submission" date="2025-09" db="UniProtKB">
        <authorList>
            <consortium name="Ensembl"/>
        </authorList>
    </citation>
    <scope>IDENTIFICATION</scope>
</reference>
<keyword evidence="7" id="KW-0378">Hydrolase</keyword>
<evidence type="ECO:0000256" key="25">
    <source>
        <dbReference type="PIRSR" id="PIRSR015582-2"/>
    </source>
</evidence>
<dbReference type="InterPro" id="IPR011206">
    <property type="entry name" value="Citrate_lyase_beta/mcl1/mcl2"/>
</dbReference>
<evidence type="ECO:0000313" key="27">
    <source>
        <dbReference type="Ensembl" id="ENSEBUP00000005230.1"/>
    </source>
</evidence>
<evidence type="ECO:0000256" key="9">
    <source>
        <dbReference type="ARBA" id="ARBA00022946"/>
    </source>
</evidence>
<dbReference type="InterPro" id="IPR040186">
    <property type="entry name" value="Citramalyl-CoA_lyase"/>
</dbReference>
<dbReference type="EC" id="3.1.2.30" evidence="18"/>
<evidence type="ECO:0000256" key="15">
    <source>
        <dbReference type="ARBA" id="ARBA00051672"/>
    </source>
</evidence>
<comment type="subcellular location">
    <subcellularLocation>
        <location evidence="2">Mitochondrion</location>
    </subcellularLocation>
</comment>
<dbReference type="GO" id="GO:0005739">
    <property type="term" value="C:mitochondrion"/>
    <property type="evidence" value="ECO:0007669"/>
    <property type="project" value="UniProtKB-SubCell"/>
</dbReference>
<evidence type="ECO:0000256" key="7">
    <source>
        <dbReference type="ARBA" id="ARBA00022801"/>
    </source>
</evidence>
<reference evidence="27" key="1">
    <citation type="submission" date="2025-08" db="UniProtKB">
        <authorList>
            <consortium name="Ensembl"/>
        </authorList>
    </citation>
    <scope>IDENTIFICATION</scope>
</reference>
<dbReference type="InterPro" id="IPR005000">
    <property type="entry name" value="Aldolase/citrate-lyase_domain"/>
</dbReference>
<evidence type="ECO:0000313" key="28">
    <source>
        <dbReference type="Proteomes" id="UP000694388"/>
    </source>
</evidence>
<dbReference type="GO" id="GO:0047777">
    <property type="term" value="F:(S)-citramalyl-CoA lyase activity"/>
    <property type="evidence" value="ECO:0007669"/>
    <property type="project" value="UniProtKB-EC"/>
</dbReference>
<comment type="catalytic activity">
    <reaction evidence="14">
        <text>propanoyl-CoA + glyoxylate + H2O = 3-methylmalate + CoA + H(+)</text>
        <dbReference type="Rhea" id="RHEA:47628"/>
        <dbReference type="ChEBI" id="CHEBI:15377"/>
        <dbReference type="ChEBI" id="CHEBI:15378"/>
        <dbReference type="ChEBI" id="CHEBI:36655"/>
        <dbReference type="ChEBI" id="CHEBI:57287"/>
        <dbReference type="ChEBI" id="CHEBI:57392"/>
        <dbReference type="ChEBI" id="CHEBI:87810"/>
    </reaction>
</comment>
<keyword evidence="8 25" id="KW-0460">Magnesium</keyword>
<feature type="binding site" evidence="25">
    <location>
        <position position="212"/>
    </location>
    <ligand>
        <name>Mg(2+)</name>
        <dbReference type="ChEBI" id="CHEBI:18420"/>
    </ligand>
</feature>
<evidence type="ECO:0000256" key="4">
    <source>
        <dbReference type="ARBA" id="ARBA00012636"/>
    </source>
</evidence>
<evidence type="ECO:0000256" key="3">
    <source>
        <dbReference type="ARBA" id="ARBA00011233"/>
    </source>
</evidence>
<evidence type="ECO:0000256" key="12">
    <source>
        <dbReference type="ARBA" id="ARBA00023239"/>
    </source>
</evidence>
<keyword evidence="10" id="KW-0007">Acetylation</keyword>
<evidence type="ECO:0000256" key="13">
    <source>
        <dbReference type="ARBA" id="ARBA00047918"/>
    </source>
</evidence>
<evidence type="ECO:0000256" key="21">
    <source>
        <dbReference type="ARBA" id="ARBA00076231"/>
    </source>
</evidence>
<dbReference type="InterPro" id="IPR015813">
    <property type="entry name" value="Pyrv/PenolPyrv_kinase-like_dom"/>
</dbReference>
<dbReference type="EC" id="4.1.3.25" evidence="19"/>
<dbReference type="GO" id="GO:0016787">
    <property type="term" value="F:hydrolase activity"/>
    <property type="evidence" value="ECO:0007669"/>
    <property type="project" value="UniProtKB-KW"/>
</dbReference>
<dbReference type="Ensembl" id="ENSEBUT00000005668.1">
    <property type="protein sequence ID" value="ENSEBUP00000005230.1"/>
    <property type="gene ID" value="ENSEBUG00000003585.1"/>
</dbReference>
<keyword evidence="5" id="KW-0808">Transferase</keyword>
<evidence type="ECO:0000256" key="23">
    <source>
        <dbReference type="ARBA" id="ARBA00083020"/>
    </source>
</evidence>
<comment type="cofactor">
    <cofactor evidence="1">
        <name>Mg(2+)</name>
        <dbReference type="ChEBI" id="CHEBI:18420"/>
    </cofactor>
</comment>
<feature type="binding site" evidence="25">
    <location>
        <position position="177"/>
    </location>
    <ligand>
        <name>Mg(2+)</name>
        <dbReference type="ChEBI" id="CHEBI:18420"/>
    </ligand>
</feature>
<comment type="similarity">
    <text evidence="17">Belongs to the HpcH/HpaI aldolase family. Citrate lyase beta subunit-like subfamily.</text>
</comment>
<keyword evidence="6 25" id="KW-0479">Metal-binding</keyword>
<dbReference type="SUPFAM" id="SSF51621">
    <property type="entry name" value="Phosphoenolpyruvate/pyruvate domain"/>
    <property type="match status" value="1"/>
</dbReference>
<comment type="catalytic activity">
    <reaction evidence="15">
        <text>(3S)-citramalyl-CoA = pyruvate + acetyl-CoA</text>
        <dbReference type="Rhea" id="RHEA:22612"/>
        <dbReference type="ChEBI" id="CHEBI:15361"/>
        <dbReference type="ChEBI" id="CHEBI:57288"/>
        <dbReference type="ChEBI" id="CHEBI:58668"/>
        <dbReference type="EC" id="4.1.3.25"/>
    </reaction>
</comment>
<keyword evidence="11" id="KW-0496">Mitochondrion</keyword>
<evidence type="ECO:0000256" key="2">
    <source>
        <dbReference type="ARBA" id="ARBA00004173"/>
    </source>
</evidence>
<dbReference type="PANTHER" id="PTHR11105">
    <property type="entry name" value="CITRATE LYASE SUBUNIT BETA-RELATED"/>
    <property type="match status" value="1"/>
</dbReference>
<name>A0A8C4NFJ7_EPTBU</name>
<evidence type="ECO:0000256" key="24">
    <source>
        <dbReference type="PIRSR" id="PIRSR015582-1"/>
    </source>
</evidence>
<feature type="binding site" evidence="24">
    <location>
        <position position="113"/>
    </location>
    <ligand>
        <name>substrate</name>
    </ligand>
</feature>
<sequence length="346" mass="38039">MSRIMASLFSYRAHGLLNTVFPVATRIIGLPSISLLGSRHHQHCEARYVPRRAVLYVPGDDEHKISKLPGLHADCTIMDCEDGVAQNRKEVARETIRNALATLPQGGPERTVRLNSVASGIAEEDLRAILSGPTLPPTLLLPKVDTVEEIRWFADQFSTLMKGRSLPVPMNLITYVESAMGLLNFQNVCEEGSRLGQSAGFRLVGTVFGSDDFCASMGTTRTADAHELLYTRQKIVTTAKAYGLQAIDLVYTEYKDEVGLERQAQEGALMGFTGKQVIHPGQINAVQKAFSPSARQLDWARELISTFEEHQKLGKGAFTFRGSMIDMPVLRQARNVLALALADAAR</sequence>
<evidence type="ECO:0000259" key="26">
    <source>
        <dbReference type="Pfam" id="PF03328"/>
    </source>
</evidence>
<organism evidence="27 28">
    <name type="scientific">Eptatretus burgeri</name>
    <name type="common">Inshore hagfish</name>
    <dbReference type="NCBI Taxonomy" id="7764"/>
    <lineage>
        <taxon>Eukaryota</taxon>
        <taxon>Metazoa</taxon>
        <taxon>Chordata</taxon>
        <taxon>Craniata</taxon>
        <taxon>Vertebrata</taxon>
        <taxon>Cyclostomata</taxon>
        <taxon>Myxini</taxon>
        <taxon>Myxiniformes</taxon>
        <taxon>Myxinidae</taxon>
        <taxon>Eptatretinae</taxon>
        <taxon>Eptatretus</taxon>
    </lineage>
</organism>
<dbReference type="Proteomes" id="UP000694388">
    <property type="component" value="Unplaced"/>
</dbReference>
<dbReference type="FunFam" id="3.20.20.60:FF:000014">
    <property type="entry name" value="Citrate lyase subunit beta-like protein"/>
    <property type="match status" value="1"/>
</dbReference>
<evidence type="ECO:0000256" key="20">
    <source>
        <dbReference type="ARBA" id="ARBA00072098"/>
    </source>
</evidence>
<evidence type="ECO:0000256" key="14">
    <source>
        <dbReference type="ARBA" id="ARBA00051623"/>
    </source>
</evidence>
<accession>A0A8C4NFJ7</accession>
<keyword evidence="12" id="KW-0456">Lyase</keyword>
<protein>
    <recommendedName>
        <fullName evidence="20">Citramalyl-CoA lyase, mitochondrial</fullName>
        <ecNumber evidence="4">2.3.3.9</ecNumber>
        <ecNumber evidence="18">3.1.2.30</ecNumber>
        <ecNumber evidence="19">4.1.3.25</ecNumber>
    </recommendedName>
    <alternativeName>
        <fullName evidence="22">(3S)-malyl-CoA thioesterase</fullName>
    </alternativeName>
    <alternativeName>
        <fullName evidence="23">Beta-methylmalate synthase</fullName>
    </alternativeName>
    <alternativeName>
        <fullName evidence="21">Malate synthase</fullName>
    </alternativeName>
</protein>
<evidence type="ECO:0000256" key="18">
    <source>
        <dbReference type="ARBA" id="ARBA00066460"/>
    </source>
</evidence>
<keyword evidence="9" id="KW-0809">Transit peptide</keyword>
<dbReference type="AlphaFoldDB" id="A0A8C4NFJ7"/>
<comment type="function">
    <text evidence="16">Mitochondrial citramalyl-CoA lyase indirectly involved in the vitamin B12 metabolism. Converts citramalyl-CoA into acetyl-CoA and pyruvate in the C5-dicarboxylate catabolism pathway. The C5-dicarboxylate catabolism pathway is required to detoxify itaconate, a vitamin B12-poisoning metabolite. Also acts as a malate synthase in vitro, converting glyoxylate and acetyl-CoA to malate. Also displays malyl-CoA thioesterase activity. Also acts as a beta-methylmalate synthase in vitro, by mediating conversion of glyoxylate and propionyl-CoA to beta-methylmalate. Also has very weak citramalate synthase activity in vitro.</text>
</comment>
<dbReference type="PIRSF" id="PIRSF015582">
    <property type="entry name" value="Cit_lyase_B"/>
    <property type="match status" value="1"/>
</dbReference>
<evidence type="ECO:0000256" key="11">
    <source>
        <dbReference type="ARBA" id="ARBA00023128"/>
    </source>
</evidence>
<dbReference type="InterPro" id="IPR040442">
    <property type="entry name" value="Pyrv_kinase-like_dom_sf"/>
</dbReference>
<dbReference type="GO" id="GO:0106064">
    <property type="term" value="P:regulation of cobalamin metabolic process"/>
    <property type="evidence" value="ECO:0007669"/>
    <property type="project" value="UniProtKB-ARBA"/>
</dbReference>
<evidence type="ECO:0000256" key="19">
    <source>
        <dbReference type="ARBA" id="ARBA00066840"/>
    </source>
</evidence>
<dbReference type="Pfam" id="PF03328">
    <property type="entry name" value="HpcH_HpaI"/>
    <property type="match status" value="1"/>
</dbReference>
<dbReference type="OMA" id="AWLFCPA"/>
<evidence type="ECO:0000256" key="17">
    <source>
        <dbReference type="ARBA" id="ARBA00061542"/>
    </source>
</evidence>
<keyword evidence="28" id="KW-1185">Reference proteome</keyword>
<evidence type="ECO:0000256" key="22">
    <source>
        <dbReference type="ARBA" id="ARBA00076788"/>
    </source>
</evidence>
<dbReference type="GeneTree" id="ENSGT00390000017163"/>
<proteinExistence type="inferred from homology"/>
<evidence type="ECO:0000256" key="16">
    <source>
        <dbReference type="ARBA" id="ARBA00055540"/>
    </source>
</evidence>
<evidence type="ECO:0000256" key="10">
    <source>
        <dbReference type="ARBA" id="ARBA00022990"/>
    </source>
</evidence>